<name>A0A183TDP7_SCHSO</name>
<evidence type="ECO:0000256" key="3">
    <source>
        <dbReference type="ARBA" id="ARBA00022729"/>
    </source>
</evidence>
<evidence type="ECO:0000256" key="1">
    <source>
        <dbReference type="ARBA" id="ARBA00004613"/>
    </source>
</evidence>
<keyword evidence="4" id="KW-0960">Knottin</keyword>
<organism evidence="7">
    <name type="scientific">Schistocephalus solidus</name>
    <name type="common">Tapeworm</name>
    <dbReference type="NCBI Taxonomy" id="70667"/>
    <lineage>
        <taxon>Eukaryota</taxon>
        <taxon>Metazoa</taxon>
        <taxon>Spiralia</taxon>
        <taxon>Lophotrochozoa</taxon>
        <taxon>Platyhelminthes</taxon>
        <taxon>Cestoda</taxon>
        <taxon>Eucestoda</taxon>
        <taxon>Diphyllobothriidea</taxon>
        <taxon>Diphyllobothriidae</taxon>
        <taxon>Schistocephalus</taxon>
    </lineage>
</organism>
<feature type="domain" description="UPF0506" evidence="6">
    <location>
        <begin position="26"/>
        <end position="83"/>
    </location>
</feature>
<evidence type="ECO:0000256" key="5">
    <source>
        <dbReference type="ARBA" id="ARBA00023157"/>
    </source>
</evidence>
<dbReference type="InterPro" id="IPR021712">
    <property type="entry name" value="UPF0506"/>
</dbReference>
<accession>A0A183TDP7</accession>
<evidence type="ECO:0000256" key="4">
    <source>
        <dbReference type="ARBA" id="ARBA00022854"/>
    </source>
</evidence>
<evidence type="ECO:0000259" key="6">
    <source>
        <dbReference type="Pfam" id="PF11703"/>
    </source>
</evidence>
<dbReference type="GO" id="GO:0005576">
    <property type="term" value="C:extracellular region"/>
    <property type="evidence" value="ECO:0007669"/>
    <property type="project" value="UniProtKB-SubCell"/>
</dbReference>
<dbReference type="Pfam" id="PF11703">
    <property type="entry name" value="UPF0506"/>
    <property type="match status" value="1"/>
</dbReference>
<protein>
    <submittedName>
        <fullName evidence="7">UPF0506 domain-containing protein</fullName>
    </submittedName>
</protein>
<dbReference type="WBParaSite" id="SSLN_0001514801-mRNA-1">
    <property type="protein sequence ID" value="SSLN_0001514801-mRNA-1"/>
    <property type="gene ID" value="SSLN_0001514801"/>
</dbReference>
<dbReference type="AlphaFoldDB" id="A0A183TDP7"/>
<keyword evidence="5" id="KW-1015">Disulfide bond</keyword>
<keyword evidence="2" id="KW-0964">Secreted</keyword>
<sequence length="84" mass="9371">LSSFGNGRCVRCLSAGQACWRNRRICVNEGQFCSNRGFAKCCDELICEKDGPRSGKCVRCLSSGKRCFSDSKCCSKNCVWLRCK</sequence>
<comment type="subcellular location">
    <subcellularLocation>
        <location evidence="1">Secreted</location>
    </subcellularLocation>
</comment>
<evidence type="ECO:0000313" key="7">
    <source>
        <dbReference type="WBParaSite" id="SSLN_0001514801-mRNA-1"/>
    </source>
</evidence>
<reference evidence="7" key="1">
    <citation type="submission" date="2016-06" db="UniProtKB">
        <authorList>
            <consortium name="WormBaseParasite"/>
        </authorList>
    </citation>
    <scope>IDENTIFICATION</scope>
</reference>
<keyword evidence="3" id="KW-0732">Signal</keyword>
<evidence type="ECO:0000256" key="2">
    <source>
        <dbReference type="ARBA" id="ARBA00022525"/>
    </source>
</evidence>
<proteinExistence type="predicted"/>